<feature type="compositionally biased region" description="Low complexity" evidence="2">
    <location>
        <begin position="346"/>
        <end position="361"/>
    </location>
</feature>
<evidence type="ECO:0000256" key="2">
    <source>
        <dbReference type="SAM" id="MobiDB-lite"/>
    </source>
</evidence>
<evidence type="ECO:0000313" key="5">
    <source>
        <dbReference type="Proteomes" id="UP001157034"/>
    </source>
</evidence>
<feature type="compositionally biased region" description="Basic residues" evidence="2">
    <location>
        <begin position="382"/>
        <end position="391"/>
    </location>
</feature>
<reference evidence="5" key="1">
    <citation type="journal article" date="2019" name="Int. J. Syst. Evol. Microbiol.">
        <title>The Global Catalogue of Microorganisms (GCM) 10K type strain sequencing project: providing services to taxonomists for standard genome sequencing and annotation.</title>
        <authorList>
            <consortium name="The Broad Institute Genomics Platform"/>
            <consortium name="The Broad Institute Genome Sequencing Center for Infectious Disease"/>
            <person name="Wu L."/>
            <person name="Ma J."/>
        </authorList>
    </citation>
    <scope>NUCLEOTIDE SEQUENCE [LARGE SCALE GENOMIC DNA]</scope>
    <source>
        <strain evidence="5">NBRC 108894</strain>
    </source>
</reference>
<keyword evidence="5" id="KW-1185">Reference proteome</keyword>
<feature type="compositionally biased region" description="Low complexity" evidence="2">
    <location>
        <begin position="401"/>
        <end position="427"/>
    </location>
</feature>
<proteinExistence type="predicted"/>
<dbReference type="Proteomes" id="UP001157034">
    <property type="component" value="Unassembled WGS sequence"/>
</dbReference>
<feature type="compositionally biased region" description="Low complexity" evidence="2">
    <location>
        <begin position="434"/>
        <end position="448"/>
    </location>
</feature>
<protein>
    <recommendedName>
        <fullName evidence="3">SMC hinge domain-containing protein</fullName>
    </recommendedName>
</protein>
<sequence>MRDARARLLADEVVELRAAITDVSRSESERKTERLVLQEQLDQSRLRQERLEASMTGDAVDGARRVAFGLEQVQDHLRSLYTLAQQRLSLLAQQAELPGMSATVSPRMIEDAREEAARLQAGVAESETALGTASAATATVRAALDALDEEISAQSALVSQHDLEQGRLKGAVDAAESRAAATRGELDRQRAALEASEARREQARIELMEVEDDGSAVDRDIDLNEAVTAAESAVTALQADVESLRDELHTAERERDALAARTGALSLALDQKDGSASIAGATGIRGLVAEHLTIRPGYEAAIAAALGSLADAVLADSLDAGVAALRQARSSDAGRVEIVIADAPDAAASGSSPRASRPRPTSCRRRAGSAGCWPGSSSRTISTRRARRGRPWHPDRRSSRARATCSPSTCCAAARAPGAARSNSSPNGMPPRPASSRSRPRSSGSDSP</sequence>
<dbReference type="Pfam" id="PF06470">
    <property type="entry name" value="SMC_hinge"/>
    <property type="match status" value="1"/>
</dbReference>
<name>A0ABQ6K3G9_9MICO</name>
<comment type="caution">
    <text evidence="4">The sequence shown here is derived from an EMBL/GenBank/DDBJ whole genome shotgun (WGS) entry which is preliminary data.</text>
</comment>
<evidence type="ECO:0000313" key="4">
    <source>
        <dbReference type="EMBL" id="GMA93984.1"/>
    </source>
</evidence>
<dbReference type="SUPFAM" id="SSF75553">
    <property type="entry name" value="Smc hinge domain"/>
    <property type="match status" value="1"/>
</dbReference>
<feature type="domain" description="SMC hinge" evidence="3">
    <location>
        <begin position="282"/>
        <end position="424"/>
    </location>
</feature>
<feature type="coiled-coil region" evidence="1">
    <location>
        <begin position="172"/>
        <end position="261"/>
    </location>
</feature>
<feature type="region of interest" description="Disordered" evidence="2">
    <location>
        <begin position="346"/>
        <end position="448"/>
    </location>
</feature>
<keyword evidence="1" id="KW-0175">Coiled coil</keyword>
<organism evidence="4 5">
    <name type="scientific">Pseudolysinimonas kribbensis</name>
    <dbReference type="NCBI Taxonomy" id="433641"/>
    <lineage>
        <taxon>Bacteria</taxon>
        <taxon>Bacillati</taxon>
        <taxon>Actinomycetota</taxon>
        <taxon>Actinomycetes</taxon>
        <taxon>Micrococcales</taxon>
        <taxon>Microbacteriaceae</taxon>
        <taxon>Pseudolysinimonas</taxon>
    </lineage>
</organism>
<dbReference type="InterPro" id="IPR010935">
    <property type="entry name" value="SMC_hinge"/>
</dbReference>
<dbReference type="SMART" id="SM00968">
    <property type="entry name" value="SMC_hinge"/>
    <property type="match status" value="1"/>
</dbReference>
<dbReference type="EMBL" id="BSVB01000001">
    <property type="protein sequence ID" value="GMA93984.1"/>
    <property type="molecule type" value="Genomic_DNA"/>
</dbReference>
<evidence type="ECO:0000259" key="3">
    <source>
        <dbReference type="SMART" id="SM00968"/>
    </source>
</evidence>
<dbReference type="Gene3D" id="1.20.1060.20">
    <property type="match status" value="1"/>
</dbReference>
<gene>
    <name evidence="4" type="ORF">GCM10025881_08080</name>
</gene>
<accession>A0ABQ6K3G9</accession>
<evidence type="ECO:0000256" key="1">
    <source>
        <dbReference type="SAM" id="Coils"/>
    </source>
</evidence>
<dbReference type="InterPro" id="IPR036277">
    <property type="entry name" value="SMC_hinge_sf"/>
</dbReference>